<evidence type="ECO:0000259" key="8">
    <source>
        <dbReference type="Pfam" id="PF02441"/>
    </source>
</evidence>
<gene>
    <name evidence="7" type="primary">ubiX</name>
    <name evidence="9" type="ORF">EHV23_09815</name>
</gene>
<evidence type="ECO:0000256" key="7">
    <source>
        <dbReference type="HAMAP-Rule" id="MF_01984"/>
    </source>
</evidence>
<feature type="binding site" evidence="7">
    <location>
        <position position="171"/>
    </location>
    <ligand>
        <name>dimethylallyl phosphate</name>
        <dbReference type="ChEBI" id="CHEBI:88052"/>
    </ligand>
</feature>
<dbReference type="GO" id="GO:0106141">
    <property type="term" value="F:flavin prenyltransferase activity"/>
    <property type="evidence" value="ECO:0007669"/>
    <property type="project" value="UniProtKB-EC"/>
</dbReference>
<feature type="binding site" evidence="7">
    <location>
        <position position="155"/>
    </location>
    <ligand>
        <name>dimethylallyl phosphate</name>
        <dbReference type="ChEBI" id="CHEBI:88052"/>
    </ligand>
</feature>
<evidence type="ECO:0000313" key="9">
    <source>
        <dbReference type="EMBL" id="RRN44612.1"/>
    </source>
</evidence>
<feature type="binding site" evidence="7">
    <location>
        <position position="39"/>
    </location>
    <ligand>
        <name>FMN</name>
        <dbReference type="ChEBI" id="CHEBI:58210"/>
    </ligand>
</feature>
<keyword evidence="10" id="KW-1185">Reference proteome</keyword>
<comment type="catalytic activity">
    <reaction evidence="5 7">
        <text>dimethylallyl phosphate + FMNH2 = prenylated FMNH2 + phosphate</text>
        <dbReference type="Rhea" id="RHEA:37743"/>
        <dbReference type="ChEBI" id="CHEBI:43474"/>
        <dbReference type="ChEBI" id="CHEBI:57618"/>
        <dbReference type="ChEBI" id="CHEBI:87467"/>
        <dbReference type="ChEBI" id="CHEBI:88052"/>
        <dbReference type="EC" id="2.5.1.129"/>
    </reaction>
</comment>
<proteinExistence type="inferred from homology"/>
<feature type="domain" description="Flavoprotein" evidence="8">
    <location>
        <begin position="5"/>
        <end position="170"/>
    </location>
</feature>
<reference evidence="9 10" key="1">
    <citation type="submission" date="2018-11" db="EMBL/GenBank/DDBJ databases">
        <title>Genome sequencing of Lautropia sp. KCOM 2505 (= ChDC F240).</title>
        <authorList>
            <person name="Kook J.-K."/>
            <person name="Park S.-N."/>
            <person name="Lim Y.K."/>
        </authorList>
    </citation>
    <scope>NUCLEOTIDE SEQUENCE [LARGE SCALE GENOMIC DNA]</scope>
    <source>
        <strain evidence="9 10">KCOM 2505</strain>
    </source>
</reference>
<keyword evidence="2 7" id="KW-0285">Flavoprotein</keyword>
<dbReference type="OrthoDB" id="9781577at2"/>
<comment type="similarity">
    <text evidence="6 7">Belongs to the UbiX/PAD1 family.</text>
</comment>
<dbReference type="Gene3D" id="3.40.50.1950">
    <property type="entry name" value="Flavin prenyltransferase-like"/>
    <property type="match status" value="1"/>
</dbReference>
<dbReference type="InterPro" id="IPR003382">
    <property type="entry name" value="Flavoprotein"/>
</dbReference>
<sequence>MDRPRLVVGISGASGFQYGLKALQLLRAVGGVEVHLVLSKGAEMTRAMETAITRDEVQALADVVHPVQNLGASISSGSFRTLGMLVAPCSMRSLAAMAQGLGDNLLTRAADVVLKERRRLVLMVREAPLNLAHLDNMRRVTEMGGVIFPPVPAFYAQPQTVDDIVTHSVARALDLFGIDVPALPRWDGGRMAHQGPAESPGSVGRCQ</sequence>
<evidence type="ECO:0000256" key="2">
    <source>
        <dbReference type="ARBA" id="ARBA00022630"/>
    </source>
</evidence>
<accession>A0A3R8LRJ2</accession>
<dbReference type="Pfam" id="PF02441">
    <property type="entry name" value="Flavoprotein"/>
    <property type="match status" value="1"/>
</dbReference>
<keyword evidence="1 7" id="KW-0637">Prenyltransferase</keyword>
<protein>
    <recommendedName>
        <fullName evidence="7">Flavin prenyltransferase UbiX</fullName>
        <ecNumber evidence="7">2.5.1.129</ecNumber>
    </recommendedName>
</protein>
<comment type="caution">
    <text evidence="9">The sequence shown here is derived from an EMBL/GenBank/DDBJ whole genome shotgun (WGS) entry which is preliminary data.</text>
</comment>
<evidence type="ECO:0000256" key="5">
    <source>
        <dbReference type="ARBA" id="ARBA00050612"/>
    </source>
</evidence>
<dbReference type="HAMAP" id="MF_01984">
    <property type="entry name" value="ubiX_pad"/>
    <property type="match status" value="1"/>
</dbReference>
<keyword evidence="4 7" id="KW-0808">Transferase</keyword>
<dbReference type="AlphaFoldDB" id="A0A3R8LRJ2"/>
<dbReference type="NCBIfam" id="NF004685">
    <property type="entry name" value="PRK06029.1"/>
    <property type="match status" value="1"/>
</dbReference>
<dbReference type="EC" id="2.5.1.129" evidence="7"/>
<feature type="binding site" evidence="7">
    <location>
        <begin position="90"/>
        <end position="93"/>
    </location>
    <ligand>
        <name>FMN</name>
        <dbReference type="ChEBI" id="CHEBI:58210"/>
    </ligand>
</feature>
<dbReference type="InterPro" id="IPR004507">
    <property type="entry name" value="UbiX-like"/>
</dbReference>
<evidence type="ECO:0000256" key="3">
    <source>
        <dbReference type="ARBA" id="ARBA00022643"/>
    </source>
</evidence>
<comment type="function">
    <text evidence="7">Flavin prenyltransferase that catalyzes the synthesis of the prenylated FMN cofactor (prenyl-FMN) for 4-hydroxy-3-polyprenylbenzoic acid decarboxylase UbiD. The prenyltransferase is metal-independent and links a dimethylallyl moiety from dimethylallyl monophosphate (DMAP) to the flavin N5 and C6 atoms of FMN.</text>
</comment>
<feature type="binding site" evidence="7">
    <location>
        <begin position="12"/>
        <end position="14"/>
    </location>
    <ligand>
        <name>FMN</name>
        <dbReference type="ChEBI" id="CHEBI:58210"/>
    </ligand>
</feature>
<dbReference type="EMBL" id="RRUE01000002">
    <property type="protein sequence ID" value="RRN44612.1"/>
    <property type="molecule type" value="Genomic_DNA"/>
</dbReference>
<evidence type="ECO:0000256" key="1">
    <source>
        <dbReference type="ARBA" id="ARBA00022602"/>
    </source>
</evidence>
<evidence type="ECO:0000313" key="10">
    <source>
        <dbReference type="Proteomes" id="UP000270261"/>
    </source>
</evidence>
<name>A0A3R8LRJ2_9BURK</name>
<keyword evidence="3 7" id="KW-0288">FMN</keyword>
<dbReference type="FunFam" id="3.40.50.1950:FF:000001">
    <property type="entry name" value="Flavin prenyltransferase UbiX"/>
    <property type="match status" value="1"/>
</dbReference>
<comment type="caution">
    <text evidence="7">Lacks conserved residue(s) required for the propagation of feature annotation.</text>
</comment>
<feature type="binding site" evidence="7">
    <location>
        <position position="125"/>
    </location>
    <ligand>
        <name>FMN</name>
        <dbReference type="ChEBI" id="CHEBI:58210"/>
    </ligand>
</feature>
<evidence type="ECO:0000256" key="6">
    <source>
        <dbReference type="ARBA" id="ARBA00060793"/>
    </source>
</evidence>
<dbReference type="NCBIfam" id="TIGR00421">
    <property type="entry name" value="ubiX_pad"/>
    <property type="match status" value="1"/>
</dbReference>
<organism evidence="9 10">
    <name type="scientific">Lautropia dentalis</name>
    <dbReference type="NCBI Taxonomy" id="2490857"/>
    <lineage>
        <taxon>Bacteria</taxon>
        <taxon>Pseudomonadati</taxon>
        <taxon>Pseudomonadota</taxon>
        <taxon>Betaproteobacteria</taxon>
        <taxon>Burkholderiales</taxon>
        <taxon>Burkholderiaceae</taxon>
        <taxon>Lautropia</taxon>
    </lineage>
</organism>
<evidence type="ECO:0000256" key="4">
    <source>
        <dbReference type="ARBA" id="ARBA00022679"/>
    </source>
</evidence>
<dbReference type="InterPro" id="IPR036551">
    <property type="entry name" value="Flavin_trans-like"/>
</dbReference>
<dbReference type="Proteomes" id="UP000270261">
    <property type="component" value="Unassembled WGS sequence"/>
</dbReference>
<dbReference type="SUPFAM" id="SSF52507">
    <property type="entry name" value="Homo-oligomeric flavin-containing Cys decarboxylases, HFCD"/>
    <property type="match status" value="1"/>
</dbReference>